<dbReference type="CDD" id="cd13957">
    <property type="entry name" value="PT_UbiA_Cox10"/>
    <property type="match status" value="1"/>
</dbReference>
<comment type="similarity">
    <text evidence="14">Belongs to the UbiA prenyltransferase family. Protoheme IX farnesyltransferase subfamily.</text>
</comment>
<dbReference type="Pfam" id="PF01040">
    <property type="entry name" value="UbiA"/>
    <property type="match status" value="1"/>
</dbReference>
<keyword evidence="4 14" id="KW-1003">Cell membrane</keyword>
<dbReference type="Gene3D" id="1.10.357.140">
    <property type="entry name" value="UbiA prenyltransferase"/>
    <property type="match status" value="1"/>
</dbReference>
<evidence type="ECO:0000256" key="1">
    <source>
        <dbReference type="ARBA" id="ARBA00004651"/>
    </source>
</evidence>
<dbReference type="NCBIfam" id="NF003349">
    <property type="entry name" value="PRK04375.1-2"/>
    <property type="match status" value="1"/>
</dbReference>
<dbReference type="GO" id="GO:0048034">
    <property type="term" value="P:heme O biosynthetic process"/>
    <property type="evidence" value="ECO:0007669"/>
    <property type="project" value="UniProtKB-UniRule"/>
</dbReference>
<dbReference type="NCBIfam" id="TIGR01473">
    <property type="entry name" value="cyoE_ctaB"/>
    <property type="match status" value="1"/>
</dbReference>
<evidence type="ECO:0000256" key="6">
    <source>
        <dbReference type="ARBA" id="ARBA00022692"/>
    </source>
</evidence>
<feature type="transmembrane region" description="Helical" evidence="14">
    <location>
        <begin position="187"/>
        <end position="208"/>
    </location>
</feature>
<evidence type="ECO:0000256" key="11">
    <source>
        <dbReference type="ARBA" id="ARBA00040810"/>
    </source>
</evidence>
<evidence type="ECO:0000256" key="5">
    <source>
        <dbReference type="ARBA" id="ARBA00022679"/>
    </source>
</evidence>
<dbReference type="InterPro" id="IPR006369">
    <property type="entry name" value="Protohaem_IX_farnesylTrfase"/>
</dbReference>
<proteinExistence type="inferred from homology"/>
<feature type="transmembrane region" description="Helical" evidence="14">
    <location>
        <begin position="289"/>
        <end position="310"/>
    </location>
</feature>
<dbReference type="UniPathway" id="UPA00834">
    <property type="reaction ID" value="UER00712"/>
</dbReference>
<dbReference type="PANTHER" id="PTHR43448">
    <property type="entry name" value="PROTOHEME IX FARNESYLTRANSFERASE, MITOCHONDRIAL"/>
    <property type="match status" value="1"/>
</dbReference>
<feature type="transmembrane region" description="Helical" evidence="14">
    <location>
        <begin position="256"/>
        <end position="277"/>
    </location>
</feature>
<evidence type="ECO:0000256" key="14">
    <source>
        <dbReference type="HAMAP-Rule" id="MF_00154"/>
    </source>
</evidence>
<comment type="catalytic activity">
    <reaction evidence="13 14">
        <text>heme b + (2E,6E)-farnesyl diphosphate + H2O = Fe(II)-heme o + diphosphate</text>
        <dbReference type="Rhea" id="RHEA:28070"/>
        <dbReference type="ChEBI" id="CHEBI:15377"/>
        <dbReference type="ChEBI" id="CHEBI:33019"/>
        <dbReference type="ChEBI" id="CHEBI:60344"/>
        <dbReference type="ChEBI" id="CHEBI:60530"/>
        <dbReference type="ChEBI" id="CHEBI:175763"/>
        <dbReference type="EC" id="2.5.1.141"/>
    </reaction>
</comment>
<keyword evidence="8 14" id="KW-0350">Heme biosynthesis</keyword>
<evidence type="ECO:0000256" key="2">
    <source>
        <dbReference type="ARBA" id="ARBA00004919"/>
    </source>
</evidence>
<reference evidence="15 16" key="1">
    <citation type="submission" date="2015-08" db="EMBL/GenBank/DDBJ databases">
        <title>Complete genome sequence of Sulfurifustis variabilis.</title>
        <authorList>
            <person name="Miura A."/>
            <person name="Kojima H."/>
            <person name="Fukui M."/>
        </authorList>
    </citation>
    <scope>NUCLEOTIDE SEQUENCE [LARGE SCALE GENOMIC DNA]</scope>
    <source>
        <strain evidence="16">skN76</strain>
    </source>
</reference>
<gene>
    <name evidence="14" type="primary">cyoE</name>
    <name evidence="15" type="ORF">SVA_0463</name>
</gene>
<feature type="transmembrane region" description="Helical" evidence="14">
    <location>
        <begin position="133"/>
        <end position="153"/>
    </location>
</feature>
<dbReference type="HAMAP" id="MF_00154">
    <property type="entry name" value="CyoE_CtaB"/>
    <property type="match status" value="1"/>
</dbReference>
<dbReference type="EC" id="2.5.1.141" evidence="3 14"/>
<dbReference type="GO" id="GO:0005886">
    <property type="term" value="C:plasma membrane"/>
    <property type="evidence" value="ECO:0007669"/>
    <property type="project" value="UniProtKB-SubCell"/>
</dbReference>
<dbReference type="InterPro" id="IPR044878">
    <property type="entry name" value="UbiA_sf"/>
</dbReference>
<dbReference type="OrthoDB" id="9814417at2"/>
<feature type="transmembrane region" description="Helical" evidence="14">
    <location>
        <begin position="106"/>
        <end position="127"/>
    </location>
</feature>
<dbReference type="RefSeq" id="WP_096458207.1">
    <property type="nucleotide sequence ID" value="NZ_AP014936.1"/>
</dbReference>
<evidence type="ECO:0000313" key="16">
    <source>
        <dbReference type="Proteomes" id="UP000218899"/>
    </source>
</evidence>
<keyword evidence="7 14" id="KW-1133">Transmembrane helix</keyword>
<comment type="pathway">
    <text evidence="2 14">Porphyrin-containing compound metabolism; heme O biosynthesis; heme O from protoheme: step 1/1.</text>
</comment>
<accession>A0A1B4V6X0</accession>
<evidence type="ECO:0000313" key="15">
    <source>
        <dbReference type="EMBL" id="BAU47044.1"/>
    </source>
</evidence>
<evidence type="ECO:0000256" key="4">
    <source>
        <dbReference type="ARBA" id="ARBA00022475"/>
    </source>
</evidence>
<dbReference type="GO" id="GO:0008495">
    <property type="term" value="F:protoheme IX farnesyltransferase activity"/>
    <property type="evidence" value="ECO:0007669"/>
    <property type="project" value="UniProtKB-UniRule"/>
</dbReference>
<sequence length="321" mass="35258">MKPVEKPVSCDIARGAPAVPRDLRLLAREYFELTKPRVVALIVFTAVVGMFLSSPSVFLPLGPFVFGTLGIALAAGSAAAFNHVLDQRADAVMNRTRARPLPTGQLTAREAFVFAVALGIASMAILALGVNTLTAVLTFFSIIGYSVIYTVWLKHTTPQNIVIGGAAGAAPPILGWTAITGQVHPDALLLFLIIFTWTPPHFWALALYRREEYAKVRIPMLPVTHGVEFTKLQILLYTILLTAATVLPFATRMSGWLYLAGALALDARFLLYAWRLYRNYSDGLARRTFGYSIQYLALLFALLLVDHYSAQIREALQSALY</sequence>
<comment type="subcellular location">
    <subcellularLocation>
        <location evidence="1 14">Cell membrane</location>
        <topology evidence="1 14">Multi-pass membrane protein</topology>
    </subcellularLocation>
</comment>
<dbReference type="PANTHER" id="PTHR43448:SF7">
    <property type="entry name" value="4-HYDROXYBENZOATE SOLANESYLTRANSFERASE"/>
    <property type="match status" value="1"/>
</dbReference>
<keyword evidence="9 14" id="KW-0472">Membrane</keyword>
<dbReference type="EMBL" id="AP014936">
    <property type="protein sequence ID" value="BAU47044.1"/>
    <property type="molecule type" value="Genomic_DNA"/>
</dbReference>
<dbReference type="InterPro" id="IPR000537">
    <property type="entry name" value="UbiA_prenyltransferase"/>
</dbReference>
<evidence type="ECO:0000256" key="7">
    <source>
        <dbReference type="ARBA" id="ARBA00022989"/>
    </source>
</evidence>
<keyword evidence="5 14" id="KW-0808">Transferase</keyword>
<evidence type="ECO:0000256" key="3">
    <source>
        <dbReference type="ARBA" id="ARBA00012292"/>
    </source>
</evidence>
<evidence type="ECO:0000256" key="13">
    <source>
        <dbReference type="ARBA" id="ARBA00047690"/>
    </source>
</evidence>
<evidence type="ECO:0000256" key="9">
    <source>
        <dbReference type="ARBA" id="ARBA00023136"/>
    </source>
</evidence>
<dbReference type="Proteomes" id="UP000218899">
    <property type="component" value="Chromosome"/>
</dbReference>
<feature type="transmembrane region" description="Helical" evidence="14">
    <location>
        <begin position="160"/>
        <end position="181"/>
    </location>
</feature>
<evidence type="ECO:0000256" key="12">
    <source>
        <dbReference type="ARBA" id="ARBA00042475"/>
    </source>
</evidence>
<organism evidence="15 16">
    <name type="scientific">Sulfurifustis variabilis</name>
    <dbReference type="NCBI Taxonomy" id="1675686"/>
    <lineage>
        <taxon>Bacteria</taxon>
        <taxon>Pseudomonadati</taxon>
        <taxon>Pseudomonadota</taxon>
        <taxon>Gammaproteobacteria</taxon>
        <taxon>Acidiferrobacterales</taxon>
        <taxon>Acidiferrobacteraceae</taxon>
        <taxon>Sulfurifustis</taxon>
    </lineage>
</organism>
<protein>
    <recommendedName>
        <fullName evidence="11 14">Protoheme IX farnesyltransferase</fullName>
        <ecNumber evidence="3 14">2.5.1.141</ecNumber>
    </recommendedName>
    <alternativeName>
        <fullName evidence="12 14">Heme B farnesyltransferase</fullName>
    </alternativeName>
    <alternativeName>
        <fullName evidence="10 14">Heme O synthase</fullName>
    </alternativeName>
</protein>
<feature type="transmembrane region" description="Helical" evidence="14">
    <location>
        <begin position="64"/>
        <end position="85"/>
    </location>
</feature>
<feature type="transmembrane region" description="Helical" evidence="14">
    <location>
        <begin position="38"/>
        <end position="58"/>
    </location>
</feature>
<dbReference type="FunFam" id="1.10.357.140:FF:000001">
    <property type="entry name" value="Protoheme IX farnesyltransferase"/>
    <property type="match status" value="1"/>
</dbReference>
<comment type="miscellaneous">
    <text evidence="14">Carbon 2 of the heme B porphyrin ring is defined according to the Fischer nomenclature.</text>
</comment>
<dbReference type="KEGG" id="sva:SVA_0463"/>
<name>A0A1B4V6X0_9GAMM</name>
<evidence type="ECO:0000256" key="8">
    <source>
        <dbReference type="ARBA" id="ARBA00023133"/>
    </source>
</evidence>
<evidence type="ECO:0000256" key="10">
    <source>
        <dbReference type="ARBA" id="ARBA00030253"/>
    </source>
</evidence>
<keyword evidence="16" id="KW-1185">Reference proteome</keyword>
<feature type="transmembrane region" description="Helical" evidence="14">
    <location>
        <begin position="229"/>
        <end position="250"/>
    </location>
</feature>
<dbReference type="AlphaFoldDB" id="A0A1B4V6X0"/>
<keyword evidence="6 14" id="KW-0812">Transmembrane</keyword>
<comment type="function">
    <text evidence="14">Converts heme B (protoheme IX) to heme O by substitution of the vinyl group on carbon 2 of heme B porphyrin ring with a hydroxyethyl farnesyl side group.</text>
</comment>